<evidence type="ECO:0000259" key="7">
    <source>
        <dbReference type="PROSITE" id="PS50850"/>
    </source>
</evidence>
<dbReference type="EMBL" id="JABELV010000093">
    <property type="protein sequence ID" value="KAG7531340.1"/>
    <property type="molecule type" value="Genomic_DNA"/>
</dbReference>
<organism evidence="8 9">
    <name type="scientific">Filobasidium floriforme</name>
    <dbReference type="NCBI Taxonomy" id="5210"/>
    <lineage>
        <taxon>Eukaryota</taxon>
        <taxon>Fungi</taxon>
        <taxon>Dikarya</taxon>
        <taxon>Basidiomycota</taxon>
        <taxon>Agaricomycotina</taxon>
        <taxon>Tremellomycetes</taxon>
        <taxon>Filobasidiales</taxon>
        <taxon>Filobasidiaceae</taxon>
        <taxon>Filobasidium</taxon>
    </lineage>
</organism>
<feature type="region of interest" description="Disordered" evidence="5">
    <location>
        <begin position="1"/>
        <end position="81"/>
    </location>
</feature>
<dbReference type="GO" id="GO:0005886">
    <property type="term" value="C:plasma membrane"/>
    <property type="evidence" value="ECO:0007669"/>
    <property type="project" value="TreeGrafter"/>
</dbReference>
<dbReference type="GO" id="GO:0140115">
    <property type="term" value="P:export across plasma membrane"/>
    <property type="evidence" value="ECO:0007669"/>
    <property type="project" value="UniProtKB-ARBA"/>
</dbReference>
<dbReference type="InterPro" id="IPR020846">
    <property type="entry name" value="MFS_dom"/>
</dbReference>
<feature type="transmembrane region" description="Helical" evidence="6">
    <location>
        <begin position="439"/>
        <end position="461"/>
    </location>
</feature>
<dbReference type="InterPro" id="IPR005829">
    <property type="entry name" value="Sugar_transporter_CS"/>
</dbReference>
<feature type="transmembrane region" description="Helical" evidence="6">
    <location>
        <begin position="161"/>
        <end position="184"/>
    </location>
</feature>
<dbReference type="FunFam" id="1.20.1250.20:FF:000653">
    <property type="entry name" value="Polyamine transporter, putative"/>
    <property type="match status" value="1"/>
</dbReference>
<dbReference type="GO" id="GO:0042908">
    <property type="term" value="P:xenobiotic transport"/>
    <property type="evidence" value="ECO:0007669"/>
    <property type="project" value="UniProtKB-ARBA"/>
</dbReference>
<evidence type="ECO:0000256" key="1">
    <source>
        <dbReference type="ARBA" id="ARBA00004141"/>
    </source>
</evidence>
<protein>
    <recommendedName>
        <fullName evidence="7">Major facilitator superfamily (MFS) profile domain-containing protein</fullName>
    </recommendedName>
</protein>
<name>A0A8K0JKY5_9TREE</name>
<comment type="caution">
    <text evidence="8">The sequence shown here is derived from an EMBL/GenBank/DDBJ whole genome shotgun (WGS) entry which is preliminary data.</text>
</comment>
<keyword evidence="3 6" id="KW-1133">Transmembrane helix</keyword>
<comment type="subcellular location">
    <subcellularLocation>
        <location evidence="1">Membrane</location>
        <topology evidence="1">Multi-pass membrane protein</topology>
    </subcellularLocation>
</comment>
<feature type="transmembrane region" description="Helical" evidence="6">
    <location>
        <begin position="498"/>
        <end position="520"/>
    </location>
</feature>
<dbReference type="AlphaFoldDB" id="A0A8K0JKY5"/>
<dbReference type="PANTHER" id="PTHR23502">
    <property type="entry name" value="MAJOR FACILITATOR SUPERFAMILY"/>
    <property type="match status" value="1"/>
</dbReference>
<dbReference type="InterPro" id="IPR036259">
    <property type="entry name" value="MFS_trans_sf"/>
</dbReference>
<keyword evidence="2 6" id="KW-0812">Transmembrane</keyword>
<dbReference type="PROSITE" id="PS00216">
    <property type="entry name" value="SUGAR_TRANSPORT_1"/>
    <property type="match status" value="1"/>
</dbReference>
<feature type="domain" description="Major facilitator superfamily (MFS) profile" evidence="7">
    <location>
        <begin position="127"/>
        <end position="556"/>
    </location>
</feature>
<dbReference type="Gene3D" id="1.20.1250.20">
    <property type="entry name" value="MFS general substrate transporter like domains"/>
    <property type="match status" value="1"/>
</dbReference>
<dbReference type="Pfam" id="PF07690">
    <property type="entry name" value="MFS_1"/>
    <property type="match status" value="1"/>
</dbReference>
<feature type="transmembrane region" description="Helical" evidence="6">
    <location>
        <begin position="196"/>
        <end position="214"/>
    </location>
</feature>
<feature type="transmembrane region" description="Helical" evidence="6">
    <location>
        <begin position="467"/>
        <end position="491"/>
    </location>
</feature>
<evidence type="ECO:0000256" key="3">
    <source>
        <dbReference type="ARBA" id="ARBA00022989"/>
    </source>
</evidence>
<dbReference type="PROSITE" id="PS50850">
    <property type="entry name" value="MFS"/>
    <property type="match status" value="1"/>
</dbReference>
<accession>A0A8K0JKY5</accession>
<evidence type="ECO:0000313" key="9">
    <source>
        <dbReference type="Proteomes" id="UP000812966"/>
    </source>
</evidence>
<evidence type="ECO:0000313" key="8">
    <source>
        <dbReference type="EMBL" id="KAG7531340.1"/>
    </source>
</evidence>
<feature type="transmembrane region" description="Helical" evidence="6">
    <location>
        <begin position="532"/>
        <end position="552"/>
    </location>
</feature>
<sequence length="573" mass="63753">MLKHSENKLNSSPPSPSLTAVEPSHPTPEDKPAKLGVQPISLATGGVPRTTSPINPASIAYPSSNTKPPEQAEKYEHEQLEKSNPGLFQALEEAGVYFAYRDAEGSDIIRSTKEDKRNPRNYPKWKRYLIVGLASWLNNLVCLCVSGYSTGAGQIAEEFNVSAEVVTVGLSLYVLGFAIGPLFTAPLSEFFGRRPVYLVSWFIFTCFQIPLALAPNIGTVLVCRFIQGFSGSLANTGGVVHDLFGIRECGLAVAIYALSSVDGPPLGNVVSAFIPPAKGWRWNFWVYLIIFGAHWFIIFFFLPETRDTIIMSRKSQALRAQGFTNVYADHEKDKRKPGYIYKTSLYRPWLFLVKERIVTLSALINGYVYGMIFLSNEAFPLIFGPGNNGHDWDNTGLVNLTFGAYVVGAVIAFAFHPMQERFYQKRSTETGTPNPEARWWISLYGIWLMPLGLMISAWTSYAYLPWIAPLIGFACVGFGFFCIINAILTYVVDGYGHYASSALAGVVFVRNIVGAIFPLFGRQMFERLGNQWALFLLSMLSFLLVSIPFFLYRRGAKVRAKSPYCAENFGKSD</sequence>
<keyword evidence="4 6" id="KW-0472">Membrane</keyword>
<feature type="transmembrane region" description="Helical" evidence="6">
    <location>
        <begin position="357"/>
        <end position="376"/>
    </location>
</feature>
<dbReference type="SUPFAM" id="SSF103473">
    <property type="entry name" value="MFS general substrate transporter"/>
    <property type="match status" value="1"/>
</dbReference>
<feature type="compositionally biased region" description="Polar residues" evidence="5">
    <location>
        <begin position="49"/>
        <end position="68"/>
    </location>
</feature>
<feature type="transmembrane region" description="Helical" evidence="6">
    <location>
        <begin position="396"/>
        <end position="418"/>
    </location>
</feature>
<keyword evidence="9" id="KW-1185">Reference proteome</keyword>
<dbReference type="GO" id="GO:0022857">
    <property type="term" value="F:transmembrane transporter activity"/>
    <property type="evidence" value="ECO:0007669"/>
    <property type="project" value="InterPro"/>
</dbReference>
<evidence type="ECO:0000256" key="2">
    <source>
        <dbReference type="ARBA" id="ARBA00022692"/>
    </source>
</evidence>
<dbReference type="Proteomes" id="UP000812966">
    <property type="component" value="Unassembled WGS sequence"/>
</dbReference>
<dbReference type="PANTHER" id="PTHR23502:SF24">
    <property type="entry name" value="TRANSPORTER, PUTATIVE-RELATED"/>
    <property type="match status" value="1"/>
</dbReference>
<feature type="transmembrane region" description="Helical" evidence="6">
    <location>
        <begin position="128"/>
        <end position="149"/>
    </location>
</feature>
<evidence type="ECO:0000256" key="5">
    <source>
        <dbReference type="SAM" id="MobiDB-lite"/>
    </source>
</evidence>
<reference evidence="8" key="1">
    <citation type="submission" date="2020-04" db="EMBL/GenBank/DDBJ databases">
        <title>Analysis of mating type loci in Filobasidium floriforme.</title>
        <authorList>
            <person name="Nowrousian M."/>
        </authorList>
    </citation>
    <scope>NUCLEOTIDE SEQUENCE</scope>
    <source>
        <strain evidence="8">CBS 6242</strain>
    </source>
</reference>
<gene>
    <name evidence="8" type="ORF">FFLO_04401</name>
</gene>
<proteinExistence type="predicted"/>
<feature type="compositionally biased region" description="Basic and acidic residues" evidence="5">
    <location>
        <begin position="70"/>
        <end position="81"/>
    </location>
</feature>
<feature type="transmembrane region" description="Helical" evidence="6">
    <location>
        <begin position="284"/>
        <end position="303"/>
    </location>
</feature>
<evidence type="ECO:0000256" key="6">
    <source>
        <dbReference type="SAM" id="Phobius"/>
    </source>
</evidence>
<dbReference type="InterPro" id="IPR011701">
    <property type="entry name" value="MFS"/>
</dbReference>
<dbReference type="CDD" id="cd17323">
    <property type="entry name" value="MFS_Tpo1_MDR_like"/>
    <property type="match status" value="1"/>
</dbReference>
<evidence type="ECO:0000256" key="4">
    <source>
        <dbReference type="ARBA" id="ARBA00023136"/>
    </source>
</evidence>